<dbReference type="SMART" id="SM00479">
    <property type="entry name" value="EXOIII"/>
    <property type="match status" value="1"/>
</dbReference>
<reference evidence="6" key="1">
    <citation type="journal article" date="2019" name="Int. J. Syst. Evol. Microbiol.">
        <title>The Global Catalogue of Microorganisms (GCM) 10K type strain sequencing project: providing services to taxonomists for standard genome sequencing and annotation.</title>
        <authorList>
            <consortium name="The Broad Institute Genomics Platform"/>
            <consortium name="The Broad Institute Genome Sequencing Center for Infectious Disease"/>
            <person name="Wu L."/>
            <person name="Ma J."/>
        </authorList>
    </citation>
    <scope>NUCLEOTIDE SEQUENCE [LARGE SCALE GENOMIC DNA]</scope>
    <source>
        <strain evidence="6">JCM 4737</strain>
    </source>
</reference>
<keyword evidence="3 5" id="KW-0269">Exonuclease</keyword>
<dbReference type="InterPro" id="IPR036397">
    <property type="entry name" value="RNaseH_sf"/>
</dbReference>
<evidence type="ECO:0000313" key="5">
    <source>
        <dbReference type="EMBL" id="GHA94017.1"/>
    </source>
</evidence>
<gene>
    <name evidence="5" type="ORF">GCM10010346_15910</name>
</gene>
<keyword evidence="6" id="KW-1185">Reference proteome</keyword>
<proteinExistence type="predicted"/>
<dbReference type="SUPFAM" id="SSF53098">
    <property type="entry name" value="Ribonuclease H-like"/>
    <property type="match status" value="1"/>
</dbReference>
<keyword evidence="2" id="KW-0378">Hydrolase</keyword>
<dbReference type="RefSeq" id="WP_138895142.1">
    <property type="nucleotide sequence ID" value="NZ_BMVO01000003.1"/>
</dbReference>
<organism evidence="5 6">
    <name type="scientific">Streptomyces chryseus</name>
    <dbReference type="NCBI Taxonomy" id="68186"/>
    <lineage>
        <taxon>Bacteria</taxon>
        <taxon>Bacillati</taxon>
        <taxon>Actinomycetota</taxon>
        <taxon>Actinomycetes</taxon>
        <taxon>Kitasatosporales</taxon>
        <taxon>Streptomycetaceae</taxon>
        <taxon>Streptomyces</taxon>
    </lineage>
</organism>
<dbReference type="GO" id="GO:0004527">
    <property type="term" value="F:exonuclease activity"/>
    <property type="evidence" value="ECO:0007669"/>
    <property type="project" value="UniProtKB-KW"/>
</dbReference>
<dbReference type="PANTHER" id="PTHR30231">
    <property type="entry name" value="DNA POLYMERASE III SUBUNIT EPSILON"/>
    <property type="match status" value="1"/>
</dbReference>
<protein>
    <submittedName>
        <fullName evidence="5">3'-5' exonuclease</fullName>
    </submittedName>
</protein>
<comment type="caution">
    <text evidence="5">The sequence shown here is derived from an EMBL/GenBank/DDBJ whole genome shotgun (WGS) entry which is preliminary data.</text>
</comment>
<accession>A0ABQ3DI35</accession>
<dbReference type="InterPro" id="IPR012337">
    <property type="entry name" value="RNaseH-like_sf"/>
</dbReference>
<evidence type="ECO:0000256" key="3">
    <source>
        <dbReference type="ARBA" id="ARBA00022839"/>
    </source>
</evidence>
<dbReference type="CDD" id="cd06127">
    <property type="entry name" value="DEDDh"/>
    <property type="match status" value="1"/>
</dbReference>
<dbReference type="EMBL" id="BMVO01000003">
    <property type="protein sequence ID" value="GHA94017.1"/>
    <property type="molecule type" value="Genomic_DNA"/>
</dbReference>
<dbReference type="PANTHER" id="PTHR30231:SF4">
    <property type="entry name" value="PROTEIN NEN2"/>
    <property type="match status" value="1"/>
</dbReference>
<dbReference type="InterPro" id="IPR013520">
    <property type="entry name" value="Ribonucl_H"/>
</dbReference>
<name>A0ABQ3DI35_9ACTN</name>
<dbReference type="Proteomes" id="UP000599437">
    <property type="component" value="Unassembled WGS sequence"/>
</dbReference>
<dbReference type="Gene3D" id="3.30.420.10">
    <property type="entry name" value="Ribonuclease H-like superfamily/Ribonuclease H"/>
    <property type="match status" value="1"/>
</dbReference>
<sequence>MSWHRKPFCGFDLETSGTDPEHDRIVTASVVHYGGGQPTTGRSWLADPGVDIPAGATAVHGITTEYARSAGCPAPDVIAEITDALAEAADLSVPIVAMNAQFDLTMLDREARRHGVRPLFERAAPRVLDPRVLDKKVDRFRKGGRTLTDLCRHYVVQLDNAHTAQADAVAACAVTWKLANRHRWLTRVDLGDLHEQQVHWAREQAEGLREYFARTDGKEHLAVSVRLDWPLIPATLLEVRS</sequence>
<evidence type="ECO:0000313" key="6">
    <source>
        <dbReference type="Proteomes" id="UP000599437"/>
    </source>
</evidence>
<feature type="domain" description="Exonuclease" evidence="4">
    <location>
        <begin position="7"/>
        <end position="184"/>
    </location>
</feature>
<evidence type="ECO:0000259" key="4">
    <source>
        <dbReference type="SMART" id="SM00479"/>
    </source>
</evidence>
<dbReference type="NCBIfam" id="NF005927">
    <property type="entry name" value="PRK07942.1"/>
    <property type="match status" value="1"/>
</dbReference>
<keyword evidence="1" id="KW-0540">Nuclease</keyword>
<evidence type="ECO:0000256" key="2">
    <source>
        <dbReference type="ARBA" id="ARBA00022801"/>
    </source>
</evidence>
<evidence type="ECO:0000256" key="1">
    <source>
        <dbReference type="ARBA" id="ARBA00022722"/>
    </source>
</evidence>
<dbReference type="Pfam" id="PF00929">
    <property type="entry name" value="RNase_T"/>
    <property type="match status" value="1"/>
</dbReference>